<protein>
    <recommendedName>
        <fullName evidence="3">Type I restriction modification DNA specificity domain-containing protein</fullName>
    </recommendedName>
</protein>
<accession>A0ABM5P0Q1</accession>
<reference evidence="1 2" key="1">
    <citation type="journal article" date="2014" name="Genome Announc.">
        <title>Complete Genome Sequence of Mycoplasma ovis Strain Michigan, a Hemoplasma of Sheep with Two Distinct 16S rRNA Genes.</title>
        <authorList>
            <person name="Deshuillers P.L."/>
            <person name="Santos A.P."/>
            <person name="do Nascimento N.C."/>
            <person name="Hampel J.A."/>
            <person name="Bergin I.L."/>
            <person name="Dyson M.C."/>
            <person name="Messick J.B."/>
        </authorList>
    </citation>
    <scope>NUCLEOTIDE SEQUENCE [LARGE SCALE GENOMIC DNA]</scope>
    <source>
        <strain evidence="1 2">Michigan</strain>
    </source>
</reference>
<gene>
    <name evidence="1" type="ORF">OVS_02755</name>
</gene>
<organism evidence="1 2">
    <name type="scientific">Mycoplasma ovis str. Michigan</name>
    <dbReference type="NCBI Taxonomy" id="1415773"/>
    <lineage>
        <taxon>Bacteria</taxon>
        <taxon>Bacillati</taxon>
        <taxon>Mycoplasmatota</taxon>
        <taxon>Mollicutes</taxon>
        <taxon>Mycoplasmataceae</taxon>
        <taxon>Mycoplasma</taxon>
    </lineage>
</organism>
<evidence type="ECO:0008006" key="3">
    <source>
        <dbReference type="Google" id="ProtNLM"/>
    </source>
</evidence>
<proteinExistence type="predicted"/>
<keyword evidence="2" id="KW-1185">Reference proteome</keyword>
<evidence type="ECO:0000313" key="2">
    <source>
        <dbReference type="Proteomes" id="UP000018745"/>
    </source>
</evidence>
<dbReference type="EMBL" id="CP006935">
    <property type="protein sequence ID" value="AHC39994.1"/>
    <property type="molecule type" value="Genomic_DNA"/>
</dbReference>
<name>A0ABM5P0Q1_9MOLU</name>
<sequence length="84" mass="10042">MPISYIYFLIRENVTKLKRLLNNSTDIVSFNLLKFQSFKVKLPPQHLIDKFNQICSPIFELQKNNEQIISKCLRLQKCRIEDLE</sequence>
<dbReference type="Proteomes" id="UP000018745">
    <property type="component" value="Chromosome"/>
</dbReference>
<evidence type="ECO:0000313" key="1">
    <source>
        <dbReference type="EMBL" id="AHC39994.1"/>
    </source>
</evidence>
<dbReference type="SUPFAM" id="SSF116734">
    <property type="entry name" value="DNA methylase specificity domain"/>
    <property type="match status" value="1"/>
</dbReference>